<evidence type="ECO:0000313" key="2">
    <source>
        <dbReference type="EMBL" id="GAA3692618.1"/>
    </source>
</evidence>
<dbReference type="RefSeq" id="WP_344941312.1">
    <property type="nucleotide sequence ID" value="NZ_BAABDC010000001.1"/>
</dbReference>
<sequence>MSSVAPSISATADRLRSVSVIGTIVVVFGIIMILAGGFTWYQVQSQLAGEKITVSEDASMFAGQPVNSPWTAYSEAQTIEKHALAASGGKTYAELPKDDPNRQVVMTGSFLRASLFTSVVAFGVAFMAFGIGIVLTLVGVALRKVARA</sequence>
<organism evidence="2 3">
    <name type="scientific">Terrabacter ginsenosidimutans</name>
    <dbReference type="NCBI Taxonomy" id="490575"/>
    <lineage>
        <taxon>Bacteria</taxon>
        <taxon>Bacillati</taxon>
        <taxon>Actinomycetota</taxon>
        <taxon>Actinomycetes</taxon>
        <taxon>Micrococcales</taxon>
        <taxon>Intrasporangiaceae</taxon>
        <taxon>Terrabacter</taxon>
    </lineage>
</organism>
<reference evidence="3" key="1">
    <citation type="journal article" date="2019" name="Int. J. Syst. Evol. Microbiol.">
        <title>The Global Catalogue of Microorganisms (GCM) 10K type strain sequencing project: providing services to taxonomists for standard genome sequencing and annotation.</title>
        <authorList>
            <consortium name="The Broad Institute Genomics Platform"/>
            <consortium name="The Broad Institute Genome Sequencing Center for Infectious Disease"/>
            <person name="Wu L."/>
            <person name="Ma J."/>
        </authorList>
    </citation>
    <scope>NUCLEOTIDE SEQUENCE [LARGE SCALE GENOMIC DNA]</scope>
    <source>
        <strain evidence="3">JCM 17125</strain>
    </source>
</reference>
<accession>A0ABP7CPI2</accession>
<feature type="transmembrane region" description="Helical" evidence="1">
    <location>
        <begin position="115"/>
        <end position="142"/>
    </location>
</feature>
<feature type="transmembrane region" description="Helical" evidence="1">
    <location>
        <begin position="20"/>
        <end position="41"/>
    </location>
</feature>
<evidence type="ECO:0000256" key="1">
    <source>
        <dbReference type="SAM" id="Phobius"/>
    </source>
</evidence>
<comment type="caution">
    <text evidence="2">The sequence shown here is derived from an EMBL/GenBank/DDBJ whole genome shotgun (WGS) entry which is preliminary data.</text>
</comment>
<evidence type="ECO:0000313" key="3">
    <source>
        <dbReference type="Proteomes" id="UP001501468"/>
    </source>
</evidence>
<keyword evidence="1" id="KW-1133">Transmembrane helix</keyword>
<gene>
    <name evidence="2" type="ORF">GCM10022399_06110</name>
</gene>
<keyword evidence="3" id="KW-1185">Reference proteome</keyword>
<dbReference type="EMBL" id="BAABDC010000001">
    <property type="protein sequence ID" value="GAA3692618.1"/>
    <property type="molecule type" value="Genomic_DNA"/>
</dbReference>
<evidence type="ECO:0008006" key="4">
    <source>
        <dbReference type="Google" id="ProtNLM"/>
    </source>
</evidence>
<proteinExistence type="predicted"/>
<keyword evidence="1" id="KW-0472">Membrane</keyword>
<protein>
    <recommendedName>
        <fullName evidence="4">Aromatic ring-opening dioxygenase LigA</fullName>
    </recommendedName>
</protein>
<name>A0ABP7CPI2_9MICO</name>
<keyword evidence="1" id="KW-0812">Transmembrane</keyword>
<dbReference type="Proteomes" id="UP001501468">
    <property type="component" value="Unassembled WGS sequence"/>
</dbReference>